<feature type="region of interest" description="Disordered" evidence="8">
    <location>
        <begin position="517"/>
        <end position="564"/>
    </location>
</feature>
<keyword evidence="9" id="KW-0472">Membrane</keyword>
<dbReference type="Pfam" id="PF09445">
    <property type="entry name" value="Methyltransf_15"/>
    <property type="match status" value="1"/>
</dbReference>
<evidence type="ECO:0000256" key="2">
    <source>
        <dbReference type="ARBA" id="ARBA00025783"/>
    </source>
</evidence>
<feature type="compositionally biased region" description="Polar residues" evidence="8">
    <location>
        <begin position="533"/>
        <end position="551"/>
    </location>
</feature>
<dbReference type="AlphaFoldDB" id="W7A0N2"/>
<organism evidence="10 11">
    <name type="scientific">Plasmodium inui San Antonio 1</name>
    <dbReference type="NCBI Taxonomy" id="1237626"/>
    <lineage>
        <taxon>Eukaryota</taxon>
        <taxon>Sar</taxon>
        <taxon>Alveolata</taxon>
        <taxon>Apicomplexa</taxon>
        <taxon>Aconoidasida</taxon>
        <taxon>Haemosporida</taxon>
        <taxon>Plasmodiidae</taxon>
        <taxon>Plasmodium</taxon>
        <taxon>Plasmodium (Plasmodium)</taxon>
    </lineage>
</organism>
<dbReference type="InterPro" id="IPR029063">
    <property type="entry name" value="SAM-dependent_MTases_sf"/>
</dbReference>
<evidence type="ECO:0000256" key="4">
    <source>
        <dbReference type="ARBA" id="ARBA00048740"/>
    </source>
</evidence>
<evidence type="ECO:0000256" key="5">
    <source>
        <dbReference type="ARBA" id="ARBA00048763"/>
    </source>
</evidence>
<evidence type="ECO:0000313" key="11">
    <source>
        <dbReference type="Proteomes" id="UP000030640"/>
    </source>
</evidence>
<dbReference type="GeneID" id="20039710"/>
<evidence type="ECO:0000313" key="10">
    <source>
        <dbReference type="EMBL" id="EUD65150.1"/>
    </source>
</evidence>
<gene>
    <name evidence="10" type="ORF">C922_04436</name>
</gene>
<dbReference type="GO" id="GO:0005634">
    <property type="term" value="C:nucleus"/>
    <property type="evidence" value="ECO:0007669"/>
    <property type="project" value="TreeGrafter"/>
</dbReference>
<dbReference type="GO" id="GO:0071164">
    <property type="term" value="F:RNA cap trimethylguanosine synthase activity"/>
    <property type="evidence" value="ECO:0007669"/>
    <property type="project" value="TreeGrafter"/>
</dbReference>
<evidence type="ECO:0000256" key="3">
    <source>
        <dbReference type="ARBA" id="ARBA00047418"/>
    </source>
</evidence>
<dbReference type="PANTHER" id="PTHR14741:SF32">
    <property type="entry name" value="TRIMETHYLGUANOSINE SYNTHASE"/>
    <property type="match status" value="1"/>
</dbReference>
<feature type="transmembrane region" description="Helical" evidence="9">
    <location>
        <begin position="956"/>
        <end position="977"/>
    </location>
</feature>
<dbReference type="RefSeq" id="XP_008818241.1">
    <property type="nucleotide sequence ID" value="XM_008820019.1"/>
</dbReference>
<dbReference type="EMBL" id="KI965482">
    <property type="protein sequence ID" value="EUD65150.1"/>
    <property type="molecule type" value="Genomic_DNA"/>
</dbReference>
<evidence type="ECO:0000256" key="9">
    <source>
        <dbReference type="SAM" id="Phobius"/>
    </source>
</evidence>
<keyword evidence="9" id="KW-1133">Transmembrane helix</keyword>
<dbReference type="Gene3D" id="3.40.50.150">
    <property type="entry name" value="Vaccinia Virus protein VP39"/>
    <property type="match status" value="1"/>
</dbReference>
<proteinExistence type="inferred from homology"/>
<evidence type="ECO:0000256" key="1">
    <source>
        <dbReference type="ARBA" id="ARBA00018517"/>
    </source>
</evidence>
<comment type="catalytic activity">
    <reaction evidence="6">
        <text>a 5'-end (N(7)-methyl 5'-triphosphoguanosine)-ribonucleoside in snRNA + S-adenosyl-L-methionine = a 5'-end (N(2),N(7)-dimethyl 5'-triphosphoguanosine)-ribonucleoside in snRNA + S-adenosyl-L-homocysteine + H(+)</text>
        <dbReference type="Rhea" id="RHEA:78471"/>
        <dbReference type="Rhea" id="RHEA-COMP:19085"/>
        <dbReference type="Rhea" id="RHEA-COMP:19087"/>
        <dbReference type="ChEBI" id="CHEBI:15378"/>
        <dbReference type="ChEBI" id="CHEBI:57856"/>
        <dbReference type="ChEBI" id="CHEBI:59789"/>
        <dbReference type="ChEBI" id="CHEBI:156461"/>
        <dbReference type="ChEBI" id="CHEBI:172880"/>
    </reaction>
    <physiologicalReaction direction="left-to-right" evidence="6">
        <dbReference type="Rhea" id="RHEA:78472"/>
    </physiologicalReaction>
</comment>
<dbReference type="VEuPathDB" id="PlasmoDB:C922_04436"/>
<dbReference type="OrthoDB" id="194443at2759"/>
<protein>
    <recommendedName>
        <fullName evidence="1">Trimethylguanosine synthase</fullName>
    </recommendedName>
    <alternativeName>
        <fullName evidence="7">Cap-specific guanine-N(2) methyltransferase</fullName>
    </alternativeName>
</protein>
<dbReference type="SUPFAM" id="SSF53335">
    <property type="entry name" value="S-adenosyl-L-methionine-dependent methyltransferases"/>
    <property type="match status" value="1"/>
</dbReference>
<feature type="region of interest" description="Disordered" evidence="8">
    <location>
        <begin position="246"/>
        <end position="270"/>
    </location>
</feature>
<comment type="catalytic activity">
    <reaction evidence="3">
        <text>a 5'-end (N(2),N(7)-dimethyl 5'-triphosphoguanosine)-ribonucleoside in snoRNA + S-adenosyl-L-methionine = a 5'-end (N(2),N(2),N(7)-trimethyl 5'-triphosphoguanosine)-ribonucleoside in snoRNA + S-adenosyl-L-homocysteine + H(+)</text>
        <dbReference type="Rhea" id="RHEA:78507"/>
        <dbReference type="Rhea" id="RHEA-COMP:19088"/>
        <dbReference type="Rhea" id="RHEA-COMP:19090"/>
        <dbReference type="ChEBI" id="CHEBI:15378"/>
        <dbReference type="ChEBI" id="CHEBI:57856"/>
        <dbReference type="ChEBI" id="CHEBI:59789"/>
        <dbReference type="ChEBI" id="CHEBI:167623"/>
        <dbReference type="ChEBI" id="CHEBI:172880"/>
    </reaction>
    <physiologicalReaction direction="left-to-right" evidence="3">
        <dbReference type="Rhea" id="RHEA:78508"/>
    </physiologicalReaction>
</comment>
<keyword evidence="9" id="KW-0812">Transmembrane</keyword>
<comment type="catalytic activity">
    <reaction evidence="5">
        <text>a 5'-end (N(2),N(7)-dimethyl 5'-triphosphoguanosine)-ribonucleoside in snRNA + S-adenosyl-L-methionine = a 5'-end (N(2),N(2),N(7)-trimethyl 5'-triphosphoguanosine)-ribonucleoside in snRNA + S-adenosyl-L-homocysteine + H(+)</text>
        <dbReference type="Rhea" id="RHEA:78479"/>
        <dbReference type="Rhea" id="RHEA-COMP:19087"/>
        <dbReference type="Rhea" id="RHEA-COMP:19089"/>
        <dbReference type="ChEBI" id="CHEBI:15378"/>
        <dbReference type="ChEBI" id="CHEBI:57856"/>
        <dbReference type="ChEBI" id="CHEBI:59789"/>
        <dbReference type="ChEBI" id="CHEBI:167623"/>
        <dbReference type="ChEBI" id="CHEBI:172880"/>
    </reaction>
    <physiologicalReaction direction="left-to-right" evidence="5">
        <dbReference type="Rhea" id="RHEA:78480"/>
    </physiologicalReaction>
</comment>
<comment type="similarity">
    <text evidence="2">Belongs to the methyltransferase superfamily. Trimethylguanosine synthase family.</text>
</comment>
<name>W7A0N2_9APIC</name>
<feature type="compositionally biased region" description="Basic and acidic residues" evidence="8">
    <location>
        <begin position="519"/>
        <end position="531"/>
    </location>
</feature>
<evidence type="ECO:0000256" key="6">
    <source>
        <dbReference type="ARBA" id="ARBA00049075"/>
    </source>
</evidence>
<dbReference type="PANTHER" id="PTHR14741">
    <property type="entry name" value="S-ADENOSYLMETHIONINE-DEPENDENT METHYLTRANSFERASE RELATED"/>
    <property type="match status" value="1"/>
</dbReference>
<evidence type="ECO:0000256" key="8">
    <source>
        <dbReference type="SAM" id="MobiDB-lite"/>
    </source>
</evidence>
<keyword evidence="11" id="KW-1185">Reference proteome</keyword>
<dbReference type="InterPro" id="IPR019012">
    <property type="entry name" value="RNA_cap_Gua-N2-MeTrfase"/>
</dbReference>
<dbReference type="Proteomes" id="UP000030640">
    <property type="component" value="Unassembled WGS sequence"/>
</dbReference>
<comment type="catalytic activity">
    <reaction evidence="4">
        <text>a 5'-end (N(7)-methyl 5'-triphosphoguanosine)-ribonucleoside in snoRNA + S-adenosyl-L-methionine = a 5'-end (N(2),N(7)-dimethyl 5'-triphosphoguanosine)-ribonucleoside in snoRNA + S-adenosyl-L-homocysteine + H(+)</text>
        <dbReference type="Rhea" id="RHEA:78475"/>
        <dbReference type="Rhea" id="RHEA-COMP:19086"/>
        <dbReference type="Rhea" id="RHEA-COMP:19088"/>
        <dbReference type="ChEBI" id="CHEBI:15378"/>
        <dbReference type="ChEBI" id="CHEBI:57856"/>
        <dbReference type="ChEBI" id="CHEBI:59789"/>
        <dbReference type="ChEBI" id="CHEBI:156461"/>
        <dbReference type="ChEBI" id="CHEBI:172880"/>
    </reaction>
    <physiologicalReaction direction="left-to-right" evidence="4">
        <dbReference type="Rhea" id="RHEA:78476"/>
    </physiologicalReaction>
</comment>
<sequence length="1011" mass="119724">MIRKTYKNFNDPRDSNKTLNLCFLVHSSYYTTLELEEEDLINSEIRHNFLKIARKINLYEKTEPQRNYKKTDNLARELSYVKSWELLKHTYKFKIPILFQNIEKFNLHDNEVINYFSINYYAREKHLVRNKTMATVHKDRCFILDTDMIYSMTPEYIARNIGQSIIPMEKKEFRRRTKVRRDTALPLCERKKRRYNENELVRKDTGEGGSFEELVLSDEGKHVGEKVTRREEADQAELVKVDEEGKMGEVPVTHGQTRGEAPSSAPNPTKKVNSDKVLIYLDPFCGAGGNSLDMSNVFTISSDIELVRVKECQHNCKFYNNNVDFIVCDFFKLVNSFRENTIDVVFLSIPWGGPSYKKKKNFKLDFPGKKLTVYSCLRESMKLTENLIFYLPRNVRMVDLYGLFLYYQELVNGKNKLKDQKISNELFIEVYVNRVRCVVDKQQDKSVENFHYFFNRQSDMPSNEFDIEKQGNLFSINIDKCNQFLNLPKVKKKKKTIGHVEDIYKINVKGQSSGAKATAEAKSEGGAKDEGGTTVQVQSGVKTETTRSSNATDERSDRSKKKKPASLWKWHNTCMVVYLGKITKVLKKNKTINYNSIYYLDKELSKCNMEKVRSRGKTNFSLYRHLCNKKKNVIHNITRRVEKREICVDKNERTYNILINQRNVFFLNYFIDKKLNQLMSKILGLFFKNVKNIMGFEKVSFLNKVFINLDNPMFRALTRKLAMGQNVKKYETYIYSDMLSKSCGLYVITDYFNMILSEIKKVVIILFGIYLHDMSFMKYFFKFYKAKVPIEKLRNKESFKNIHYTIVRLLFKFVLYIDLFKNVLSNNIKLEEFFNKNIVSTGLADLLEYLDIANNDYDFIKHKNKKDFSFSFKNLIKKIISLSVNMEINEKLIHTEEITNLYFRFLFNVYEPNVLLHQLQSNLYEDEEEENLQQDPVKCYQWHLCLTTMNFFTKQFFYNMNIMSFLDYFNSLIYFYFNQMYVLSKCHQNYSNLFINRLNNFLYDNFCVKIL</sequence>
<evidence type="ECO:0000256" key="7">
    <source>
        <dbReference type="ARBA" id="ARBA00049790"/>
    </source>
</evidence>
<accession>W7A0N2</accession>
<reference evidence="10 11" key="1">
    <citation type="submission" date="2013-02" db="EMBL/GenBank/DDBJ databases">
        <title>The Genome Sequence of Plasmodium inui San Antonio 1.</title>
        <authorList>
            <consortium name="The Broad Institute Genome Sequencing Platform"/>
            <consortium name="The Broad Institute Genome Sequencing Center for Infectious Disease"/>
            <person name="Neafsey D."/>
            <person name="Cheeseman I."/>
            <person name="Volkman S."/>
            <person name="Adams J."/>
            <person name="Walker B."/>
            <person name="Young S.K."/>
            <person name="Zeng Q."/>
            <person name="Gargeya S."/>
            <person name="Fitzgerald M."/>
            <person name="Haas B."/>
            <person name="Abouelleil A."/>
            <person name="Alvarado L."/>
            <person name="Arachchi H.M."/>
            <person name="Berlin A.M."/>
            <person name="Chapman S.B."/>
            <person name="Dewar J."/>
            <person name="Goldberg J."/>
            <person name="Griggs A."/>
            <person name="Gujja S."/>
            <person name="Hansen M."/>
            <person name="Howarth C."/>
            <person name="Imamovic A."/>
            <person name="Larimer J."/>
            <person name="McCowan C."/>
            <person name="Murphy C."/>
            <person name="Neiman D."/>
            <person name="Pearson M."/>
            <person name="Priest M."/>
            <person name="Roberts A."/>
            <person name="Saif S."/>
            <person name="Shea T."/>
            <person name="Sisk P."/>
            <person name="Sykes S."/>
            <person name="Wortman J."/>
            <person name="Nusbaum C."/>
            <person name="Birren B."/>
        </authorList>
    </citation>
    <scope>NUCLEOTIDE SEQUENCE [LARGE SCALE GENOMIC DNA]</scope>
    <source>
        <strain evidence="10 11">San Antonio 1</strain>
    </source>
</reference>